<evidence type="ECO:0000256" key="3">
    <source>
        <dbReference type="ARBA" id="ARBA00009284"/>
    </source>
</evidence>
<comment type="caution">
    <text evidence="8">The sequence shown here is derived from an EMBL/GenBank/DDBJ whole genome shotgun (WGS) entry which is preliminary data.</text>
</comment>
<keyword evidence="9" id="KW-1185">Reference proteome</keyword>
<dbReference type="InterPro" id="IPR014438">
    <property type="entry name" value="Glucan_biosyn_MdoG/MdoD"/>
</dbReference>
<evidence type="ECO:0000313" key="9">
    <source>
        <dbReference type="Proteomes" id="UP001202281"/>
    </source>
</evidence>
<evidence type="ECO:0000259" key="7">
    <source>
        <dbReference type="Pfam" id="PF04349"/>
    </source>
</evidence>
<dbReference type="PANTHER" id="PTHR30504">
    <property type="entry name" value="GLUCANS BIOSYNTHESIS PROTEIN"/>
    <property type="match status" value="1"/>
</dbReference>
<feature type="region of interest" description="Disordered" evidence="6">
    <location>
        <begin position="1"/>
        <end position="29"/>
    </location>
</feature>
<dbReference type="SUPFAM" id="SSF74650">
    <property type="entry name" value="Galactose mutarotase-like"/>
    <property type="match status" value="1"/>
</dbReference>
<comment type="subcellular location">
    <subcellularLocation>
        <location evidence="1">Periplasm</location>
    </subcellularLocation>
</comment>
<reference evidence="8 9" key="1">
    <citation type="submission" date="2022-04" db="EMBL/GenBank/DDBJ databases">
        <title>Identification of a novel bacterium isolated from mangrove sediments.</title>
        <authorList>
            <person name="Pan X."/>
        </authorList>
    </citation>
    <scope>NUCLEOTIDE SEQUENCE [LARGE SCALE GENOMIC DNA]</scope>
    <source>
        <strain evidence="8 9">B2638</strain>
    </source>
</reference>
<feature type="domain" description="Glucan biosynthesis periplasmic MdoG C-terminal" evidence="7">
    <location>
        <begin position="65"/>
        <end position="516"/>
    </location>
</feature>
<organism evidence="8 9">
    <name type="scientific">Novosphingobium beihaiensis</name>
    <dbReference type="NCBI Taxonomy" id="2930389"/>
    <lineage>
        <taxon>Bacteria</taxon>
        <taxon>Pseudomonadati</taxon>
        <taxon>Pseudomonadota</taxon>
        <taxon>Alphaproteobacteria</taxon>
        <taxon>Sphingomonadales</taxon>
        <taxon>Sphingomonadaceae</taxon>
        <taxon>Novosphingobium</taxon>
    </lineage>
</organism>
<dbReference type="PANTHER" id="PTHR30504:SF3">
    <property type="entry name" value="GLUCANS BIOSYNTHESIS PROTEIN D"/>
    <property type="match status" value="1"/>
</dbReference>
<keyword evidence="4" id="KW-0732">Signal</keyword>
<dbReference type="InterPro" id="IPR014718">
    <property type="entry name" value="GH-type_carb-bd"/>
</dbReference>
<feature type="compositionally biased region" description="Polar residues" evidence="6">
    <location>
        <begin position="10"/>
        <end position="21"/>
    </location>
</feature>
<dbReference type="InterPro" id="IPR014756">
    <property type="entry name" value="Ig_E-set"/>
</dbReference>
<comment type="similarity">
    <text evidence="3">Belongs to the OpgD/OpgG family.</text>
</comment>
<accession>A0ABT0BWC5</accession>
<dbReference type="Pfam" id="PF04349">
    <property type="entry name" value="MdoG"/>
    <property type="match status" value="1"/>
</dbReference>
<evidence type="ECO:0000256" key="5">
    <source>
        <dbReference type="ARBA" id="ARBA00022764"/>
    </source>
</evidence>
<evidence type="ECO:0000256" key="1">
    <source>
        <dbReference type="ARBA" id="ARBA00004418"/>
    </source>
</evidence>
<dbReference type="InterPro" id="IPR007444">
    <property type="entry name" value="Glucan_biosyn_MdoG_C"/>
</dbReference>
<dbReference type="SUPFAM" id="SSF81296">
    <property type="entry name" value="E set domains"/>
    <property type="match status" value="1"/>
</dbReference>
<dbReference type="Gene3D" id="2.70.98.10">
    <property type="match status" value="1"/>
</dbReference>
<name>A0ABT0BWC5_9SPHN</name>
<evidence type="ECO:0000256" key="2">
    <source>
        <dbReference type="ARBA" id="ARBA00005001"/>
    </source>
</evidence>
<dbReference type="Gene3D" id="2.60.40.10">
    <property type="entry name" value="Immunoglobulins"/>
    <property type="match status" value="1"/>
</dbReference>
<proteinExistence type="inferred from homology"/>
<dbReference type="InterPro" id="IPR013783">
    <property type="entry name" value="Ig-like_fold"/>
</dbReference>
<comment type="pathway">
    <text evidence="2">Glycan metabolism; osmoregulated periplasmic glucan (OPG) biosynthesis.</text>
</comment>
<gene>
    <name evidence="8" type="ORF">MTR66_20215</name>
</gene>
<dbReference type="InterPro" id="IPR011013">
    <property type="entry name" value="Gal_mutarotase_sf_dom"/>
</dbReference>
<evidence type="ECO:0000313" key="8">
    <source>
        <dbReference type="EMBL" id="MCJ2189121.1"/>
    </source>
</evidence>
<keyword evidence="5" id="KW-0574">Periplasm</keyword>
<dbReference type="EMBL" id="JALHLG010000065">
    <property type="protein sequence ID" value="MCJ2189121.1"/>
    <property type="molecule type" value="Genomic_DNA"/>
</dbReference>
<protein>
    <submittedName>
        <fullName evidence="8">Glucan biosynthesis protein D</fullName>
    </submittedName>
</protein>
<dbReference type="PIRSF" id="PIRSF006281">
    <property type="entry name" value="MdoG"/>
    <property type="match status" value="1"/>
</dbReference>
<dbReference type="Proteomes" id="UP001202281">
    <property type="component" value="Unassembled WGS sequence"/>
</dbReference>
<evidence type="ECO:0000256" key="4">
    <source>
        <dbReference type="ARBA" id="ARBA00022729"/>
    </source>
</evidence>
<dbReference type="RefSeq" id="WP_243924340.1">
    <property type="nucleotide sequence ID" value="NZ_JALHLG010000065.1"/>
</dbReference>
<evidence type="ECO:0000256" key="6">
    <source>
        <dbReference type="SAM" id="MobiDB-lite"/>
    </source>
</evidence>
<sequence>MTAIPDPLAPSQTASPATPSGTVPGFPGTLTRREAATLLAAGFGLAALPAPLKAASPRFGTPQPFSWHGLVQQARRLAAAPYAAPEPPPHLAPDFDAFGKLTYGPAEALDGSIRLFPAARRIAEHAVAIHLVADGRARRLLDTTGLFTSGKQADPAGLRVMDEGLASDWLAYLGASYFRTSGSLGQYGLSARGIAVGTGTDEPEEFPAFTAFWLEPLGPGHIRIHALLDGPSLTGAYAFDCRKSAAGVQQDVQASLFFRRDIARLGLAPATSMFWYDQHNRRADWRPEIHDSDGLAIWSGTGERIWRPLENPSAARITTFQADSPKGFGLMQRDEVFDHYQDDGAFYDRRPSLWATPSGDWGPGSVMLYEMPTDGETQDNIVAFWTSDAPARRGGQRDFAYRLNWTSRDLSEGANARCVDMFEGPAGRPGEPPVPGAHKYVFDFAGPVLAGLGRKAGIEAATDLPAEAVLASAAYPVAGMDARWRVMLDVRTTTAPRPEFRLYLKRGDSALSETVIKMIKP</sequence>